<feature type="compositionally biased region" description="Polar residues" evidence="3">
    <location>
        <begin position="459"/>
        <end position="476"/>
    </location>
</feature>
<name>A0ABD0VX92_UMBPY</name>
<keyword evidence="1 2" id="KW-0175">Coiled coil</keyword>
<evidence type="ECO:0000313" key="4">
    <source>
        <dbReference type="EMBL" id="KAL0962549.1"/>
    </source>
</evidence>
<dbReference type="PANTHER" id="PTHR28638:SF1">
    <property type="entry name" value="PRE-B-CELL LEUKEMIA TRANSCRIPTION FACTOR-INTERACTING PROTEIN 1"/>
    <property type="match status" value="1"/>
</dbReference>
<evidence type="ECO:0000256" key="3">
    <source>
        <dbReference type="SAM" id="MobiDB-lite"/>
    </source>
</evidence>
<dbReference type="AlphaFoldDB" id="A0ABD0VX92"/>
<dbReference type="InterPro" id="IPR051990">
    <property type="entry name" value="CCPG1/PBIP1"/>
</dbReference>
<accession>A0ABD0VX92</accession>
<keyword evidence="5" id="KW-1185">Reference proteome</keyword>
<dbReference type="EMBL" id="JAGEUA010000011">
    <property type="protein sequence ID" value="KAL0962549.1"/>
    <property type="molecule type" value="Genomic_DNA"/>
</dbReference>
<dbReference type="PANTHER" id="PTHR28638">
    <property type="entry name" value="CELL CYCLE PROGRESSION PROTEIN 1"/>
    <property type="match status" value="1"/>
</dbReference>
<feature type="compositionally biased region" description="Basic and acidic residues" evidence="3">
    <location>
        <begin position="554"/>
        <end position="661"/>
    </location>
</feature>
<evidence type="ECO:0000256" key="2">
    <source>
        <dbReference type="SAM" id="Coils"/>
    </source>
</evidence>
<proteinExistence type="predicted"/>
<feature type="compositionally biased region" description="Low complexity" evidence="3">
    <location>
        <begin position="1"/>
        <end position="19"/>
    </location>
</feature>
<protein>
    <recommendedName>
        <fullName evidence="6">Pre-B-cell leukemia homeobox interacting protein 1a</fullName>
    </recommendedName>
</protein>
<feature type="compositionally biased region" description="Basic and acidic residues" evidence="3">
    <location>
        <begin position="247"/>
        <end position="261"/>
    </location>
</feature>
<feature type="region of interest" description="Disordered" evidence="3">
    <location>
        <begin position="446"/>
        <end position="672"/>
    </location>
</feature>
<feature type="coiled-coil region" evidence="2">
    <location>
        <begin position="364"/>
        <end position="398"/>
    </location>
</feature>
<feature type="compositionally biased region" description="Basic and acidic residues" evidence="3">
    <location>
        <begin position="167"/>
        <end position="190"/>
    </location>
</feature>
<dbReference type="Proteomes" id="UP001557470">
    <property type="component" value="Unassembled WGS sequence"/>
</dbReference>
<sequence>MSDNSSSTGSSRSGSSTNSWTMLSPEEAAESIGPVEDGTESLGDVPSLSEEVTGTTEDCKTYQPETPVETVLSEEGQQVCQETAPAPCEGPVPSSPTLLSPFGTSHVPPDNESQPEPPVIHDMVTSSPADNEQISAMPFLTHADMVVPLEAPFAEPPPSEDEPEFSPAHERFSFERHARESSAETDRSIHMESPTQTGLPSDIGPLLESSKEPLSLTPETPADPQSPTPDRPSPETIDPAEQAEEPGLEKEDTELPEKVTDLPEEEDSALSFDLGKADTSTEEGDGLRRRNVAPMTNTSDDEEDEEVEFKLAERKEEKRGFSINVCIVGALILLCLGSLFLSDDSDELSTTEPTQDWLNDPLEMKEILNTLTHENQQISQIETQLQAHEEELDLALNAESATGNEDRGDLERENGKLKAELSGLPALKEELEMLKARVTELLQLTTANQETPQPPLSPTAPSNGQPEDSNQSSTTAGPERKDKREEAGLKEELQRQKGLLEESRVRLEGMTKDGGHKKDGGYQKKMRKSLAEIQERLSQQVEKMGQRNPWQTRNKSDRKNDKENDKDHWKKVEKERKGEKDWKHGKDKREGVRKDERNEKDWKTNKENSHKEAWRKNQEDWERKKADRRMDRDKRKQERPWQSRKEHTKESSHQHLPDTNHQHHHQTQQYDHTTFWKQQEEKLRRNLRPLAGCSSVEDCANQEGLFPVELAEFEELLDGYVSKLERATPESKAELQKLATQFFQDGVFVHNKVLFSEFAEDVADILEDMADVLEVDGQEDEALEEAMEEFEREALWKFAATA</sequence>
<evidence type="ECO:0000256" key="1">
    <source>
        <dbReference type="ARBA" id="ARBA00023054"/>
    </source>
</evidence>
<feature type="compositionally biased region" description="Basic and acidic residues" evidence="3">
    <location>
        <begin position="478"/>
        <end position="522"/>
    </location>
</feature>
<reference evidence="4 5" key="1">
    <citation type="submission" date="2024-06" db="EMBL/GenBank/DDBJ databases">
        <authorList>
            <person name="Pan Q."/>
            <person name="Wen M."/>
            <person name="Jouanno E."/>
            <person name="Zahm M."/>
            <person name="Klopp C."/>
            <person name="Cabau C."/>
            <person name="Louis A."/>
            <person name="Berthelot C."/>
            <person name="Parey E."/>
            <person name="Roest Crollius H."/>
            <person name="Montfort J."/>
            <person name="Robinson-Rechavi M."/>
            <person name="Bouchez O."/>
            <person name="Lampietro C."/>
            <person name="Lopez Roques C."/>
            <person name="Donnadieu C."/>
            <person name="Postlethwait J."/>
            <person name="Bobe J."/>
            <person name="Verreycken H."/>
            <person name="Guiguen Y."/>
        </authorList>
    </citation>
    <scope>NUCLEOTIDE SEQUENCE [LARGE SCALE GENOMIC DNA]</scope>
    <source>
        <strain evidence="4">Up_M1</strain>
        <tissue evidence="4">Testis</tissue>
    </source>
</reference>
<feature type="compositionally biased region" description="Polar residues" evidence="3">
    <location>
        <begin position="124"/>
        <end position="134"/>
    </location>
</feature>
<gene>
    <name evidence="4" type="ORF">UPYG_G00341570</name>
</gene>
<feature type="region of interest" description="Disordered" evidence="3">
    <location>
        <begin position="1"/>
        <end position="305"/>
    </location>
</feature>
<organism evidence="4 5">
    <name type="scientific">Umbra pygmaea</name>
    <name type="common">Eastern mudminnow</name>
    <dbReference type="NCBI Taxonomy" id="75934"/>
    <lineage>
        <taxon>Eukaryota</taxon>
        <taxon>Metazoa</taxon>
        <taxon>Chordata</taxon>
        <taxon>Craniata</taxon>
        <taxon>Vertebrata</taxon>
        <taxon>Euteleostomi</taxon>
        <taxon>Actinopterygii</taxon>
        <taxon>Neopterygii</taxon>
        <taxon>Teleostei</taxon>
        <taxon>Protacanthopterygii</taxon>
        <taxon>Esociformes</taxon>
        <taxon>Umbridae</taxon>
        <taxon>Umbra</taxon>
    </lineage>
</organism>
<evidence type="ECO:0008006" key="6">
    <source>
        <dbReference type="Google" id="ProtNLM"/>
    </source>
</evidence>
<evidence type="ECO:0000313" key="5">
    <source>
        <dbReference type="Proteomes" id="UP001557470"/>
    </source>
</evidence>
<feature type="compositionally biased region" description="Low complexity" evidence="3">
    <location>
        <begin position="205"/>
        <end position="219"/>
    </location>
</feature>
<comment type="caution">
    <text evidence="4">The sequence shown here is derived from an EMBL/GenBank/DDBJ whole genome shotgun (WGS) entry which is preliminary data.</text>
</comment>